<comment type="cofactor">
    <cofactor evidence="2">
        <name>Zn(2+)</name>
        <dbReference type="ChEBI" id="CHEBI:29105"/>
    </cofactor>
</comment>
<evidence type="ECO:0000256" key="1">
    <source>
        <dbReference type="ARBA" id="ARBA00000757"/>
    </source>
</evidence>
<dbReference type="PRINTS" id="PR00714">
    <property type="entry name" value="MAN6PISMRASE"/>
</dbReference>
<dbReference type="Pfam" id="PF20511">
    <property type="entry name" value="PMI_typeI_cat"/>
    <property type="match status" value="1"/>
</dbReference>
<dbReference type="Gene3D" id="1.10.441.10">
    <property type="entry name" value="Phosphomannose Isomerase, domain 2"/>
    <property type="match status" value="1"/>
</dbReference>
<evidence type="ECO:0000256" key="6">
    <source>
        <dbReference type="ARBA" id="ARBA00022833"/>
    </source>
</evidence>
<evidence type="ECO:0000259" key="8">
    <source>
        <dbReference type="Pfam" id="PF20511"/>
    </source>
</evidence>
<dbReference type="RefSeq" id="WP_307804190.1">
    <property type="nucleotide sequence ID" value="NZ_BAAAMH010000010.1"/>
</dbReference>
<sequence length="397" mass="41645">MAELLTGVRQPYAWGSRTFIPALLGEEPTGEPQAELWLGAHTSAPSTLGDRPLTDVIAADPAGMVGAAVVRDFGDGLPFLLKVLAADKPLSLQAHPTRAQAEEGYAREEEAGVALDASDRLYKDTWPKPEMLCALQDSEALCGFRDPDATHALFAQLGVPAALELVAPLAEESTPPDERLAAVFARLLRLSGDERDVVGQVAAAAAALDAPDDEVALFARTAQELAAHNPGDPGVLAGLLMNRVSLTPHQAVFLPAGNLHAYLHGGGVEIMANSDNVMRGGLTPKHVDVDELLAILDFTPGFPGYVEPVEEAPGCWRYPTPAPEFALWRLEPRETVVEVPGTGAARVLLVTEGEVVVEGASDDLRLGRGQSAFARAGEELVVSGTGTVFLAGPGVGG</sequence>
<comment type="catalytic activity">
    <reaction evidence="1">
        <text>D-mannose 6-phosphate = D-fructose 6-phosphate</text>
        <dbReference type="Rhea" id="RHEA:12356"/>
        <dbReference type="ChEBI" id="CHEBI:58735"/>
        <dbReference type="ChEBI" id="CHEBI:61527"/>
        <dbReference type="EC" id="5.3.1.8"/>
    </reaction>
</comment>
<dbReference type="SUPFAM" id="SSF51182">
    <property type="entry name" value="RmlC-like cupins"/>
    <property type="match status" value="1"/>
</dbReference>
<comment type="caution">
    <text evidence="9">The sequence shown here is derived from an EMBL/GenBank/DDBJ whole genome shotgun (WGS) entry which is preliminary data.</text>
</comment>
<dbReference type="InterPro" id="IPR014710">
    <property type="entry name" value="RmlC-like_jellyroll"/>
</dbReference>
<dbReference type="GO" id="GO:0004476">
    <property type="term" value="F:mannose-6-phosphate isomerase activity"/>
    <property type="evidence" value="ECO:0007669"/>
    <property type="project" value="UniProtKB-EC"/>
</dbReference>
<protein>
    <recommendedName>
        <fullName evidence="4">mannose-6-phosphate isomerase</fullName>
        <ecNumber evidence="4">5.3.1.8</ecNumber>
    </recommendedName>
</protein>
<dbReference type="NCBIfam" id="TIGR00218">
    <property type="entry name" value="manA"/>
    <property type="match status" value="1"/>
</dbReference>
<evidence type="ECO:0000313" key="10">
    <source>
        <dbReference type="Proteomes" id="UP000758168"/>
    </source>
</evidence>
<feature type="domain" description="Phosphomannose isomerase type I catalytic" evidence="8">
    <location>
        <begin position="7"/>
        <end position="145"/>
    </location>
</feature>
<gene>
    <name evidence="9" type="ORF">JOF54_002850</name>
</gene>
<dbReference type="PANTHER" id="PTHR10309:SF0">
    <property type="entry name" value="MANNOSE-6-PHOSPHATE ISOMERASE"/>
    <property type="match status" value="1"/>
</dbReference>
<reference evidence="9 10" key="1">
    <citation type="submission" date="2021-03" db="EMBL/GenBank/DDBJ databases">
        <title>Sequencing the genomes of 1000 actinobacteria strains.</title>
        <authorList>
            <person name="Klenk H.-P."/>
        </authorList>
    </citation>
    <scope>NUCLEOTIDE SEQUENCE [LARGE SCALE GENOMIC DNA]</scope>
    <source>
        <strain evidence="9 10">DSM 12936</strain>
    </source>
</reference>
<dbReference type="InterPro" id="IPR001250">
    <property type="entry name" value="Man6P_Isoase-1"/>
</dbReference>
<accession>A0ABS4ZCN9</accession>
<comment type="similarity">
    <text evidence="3">Belongs to the mannose-6-phosphate isomerase type 1 family.</text>
</comment>
<dbReference type="PIRSF" id="PIRSF001480">
    <property type="entry name" value="Mannose-6-phosphate_isomerase"/>
    <property type="match status" value="1"/>
</dbReference>
<evidence type="ECO:0000256" key="2">
    <source>
        <dbReference type="ARBA" id="ARBA00001947"/>
    </source>
</evidence>
<evidence type="ECO:0000256" key="4">
    <source>
        <dbReference type="ARBA" id="ARBA00011956"/>
    </source>
</evidence>
<dbReference type="PANTHER" id="PTHR10309">
    <property type="entry name" value="MANNOSE-6-PHOSPHATE ISOMERASE"/>
    <property type="match status" value="1"/>
</dbReference>
<dbReference type="EC" id="5.3.1.8" evidence="4"/>
<dbReference type="CDD" id="cd07011">
    <property type="entry name" value="cupin_PMI_type_I_N"/>
    <property type="match status" value="1"/>
</dbReference>
<name>A0ABS4ZCN9_9ACTN</name>
<dbReference type="InterPro" id="IPR011051">
    <property type="entry name" value="RmlC_Cupin_sf"/>
</dbReference>
<evidence type="ECO:0000256" key="3">
    <source>
        <dbReference type="ARBA" id="ARBA00010772"/>
    </source>
</evidence>
<proteinExistence type="inferred from homology"/>
<keyword evidence="10" id="KW-1185">Reference proteome</keyword>
<evidence type="ECO:0000256" key="7">
    <source>
        <dbReference type="ARBA" id="ARBA00023235"/>
    </source>
</evidence>
<keyword evidence="6" id="KW-0862">Zinc</keyword>
<dbReference type="Proteomes" id="UP000758168">
    <property type="component" value="Unassembled WGS sequence"/>
</dbReference>
<evidence type="ECO:0000256" key="5">
    <source>
        <dbReference type="ARBA" id="ARBA00022723"/>
    </source>
</evidence>
<dbReference type="EMBL" id="JAGIOB010000001">
    <property type="protein sequence ID" value="MBP2417928.1"/>
    <property type="molecule type" value="Genomic_DNA"/>
</dbReference>
<dbReference type="Gene3D" id="2.60.120.10">
    <property type="entry name" value="Jelly Rolls"/>
    <property type="match status" value="2"/>
</dbReference>
<keyword evidence="7 9" id="KW-0413">Isomerase</keyword>
<dbReference type="InterPro" id="IPR016305">
    <property type="entry name" value="Mannose-6-P_Isomerase"/>
</dbReference>
<evidence type="ECO:0000313" key="9">
    <source>
        <dbReference type="EMBL" id="MBP2417928.1"/>
    </source>
</evidence>
<dbReference type="InterPro" id="IPR046457">
    <property type="entry name" value="PMI_typeI_cat"/>
</dbReference>
<organism evidence="9 10">
    <name type="scientific">Microlunatus capsulatus</name>
    <dbReference type="NCBI Taxonomy" id="99117"/>
    <lineage>
        <taxon>Bacteria</taxon>
        <taxon>Bacillati</taxon>
        <taxon>Actinomycetota</taxon>
        <taxon>Actinomycetes</taxon>
        <taxon>Propionibacteriales</taxon>
        <taxon>Propionibacteriaceae</taxon>
        <taxon>Microlunatus</taxon>
    </lineage>
</organism>
<keyword evidence="5" id="KW-0479">Metal-binding</keyword>